<feature type="compositionally biased region" description="Basic and acidic residues" evidence="2">
    <location>
        <begin position="684"/>
        <end position="705"/>
    </location>
</feature>
<dbReference type="CDD" id="cd14351">
    <property type="entry name" value="UBA_Ubx1_like"/>
    <property type="match status" value="1"/>
</dbReference>
<dbReference type="PANTHER" id="PTHR39597">
    <property type="entry name" value="UBA DOMAIN-CONTAINING PROTEIN RUP1"/>
    <property type="match status" value="1"/>
</dbReference>
<feature type="coiled-coil region" evidence="1">
    <location>
        <begin position="528"/>
        <end position="555"/>
    </location>
</feature>
<organism evidence="3 4">
    <name type="scientific">Letharia columbiana</name>
    <dbReference type="NCBI Taxonomy" id="112416"/>
    <lineage>
        <taxon>Eukaryota</taxon>
        <taxon>Fungi</taxon>
        <taxon>Dikarya</taxon>
        <taxon>Ascomycota</taxon>
        <taxon>Pezizomycotina</taxon>
        <taxon>Lecanoromycetes</taxon>
        <taxon>OSLEUM clade</taxon>
        <taxon>Lecanoromycetidae</taxon>
        <taxon>Lecanorales</taxon>
        <taxon>Lecanorineae</taxon>
        <taxon>Parmeliaceae</taxon>
        <taxon>Letharia</taxon>
    </lineage>
</organism>
<protein>
    <recommendedName>
        <fullName evidence="5">Ubiquitin interaction motif protein</fullName>
    </recommendedName>
</protein>
<evidence type="ECO:0000256" key="2">
    <source>
        <dbReference type="SAM" id="MobiDB-lite"/>
    </source>
</evidence>
<dbReference type="Pfam" id="PF14555">
    <property type="entry name" value="UBA_4"/>
    <property type="match status" value="1"/>
</dbReference>
<dbReference type="Proteomes" id="UP000578531">
    <property type="component" value="Unassembled WGS sequence"/>
</dbReference>
<evidence type="ECO:0008006" key="5">
    <source>
        <dbReference type="Google" id="ProtNLM"/>
    </source>
</evidence>
<evidence type="ECO:0000313" key="3">
    <source>
        <dbReference type="EMBL" id="KAF6241674.1"/>
    </source>
</evidence>
<feature type="region of interest" description="Disordered" evidence="2">
    <location>
        <begin position="66"/>
        <end position="121"/>
    </location>
</feature>
<feature type="region of interest" description="Disordered" evidence="2">
    <location>
        <begin position="489"/>
        <end position="513"/>
    </location>
</feature>
<dbReference type="PANTHER" id="PTHR39597:SF1">
    <property type="entry name" value="UBA DOMAIN-CONTAINING PROTEIN RUP1"/>
    <property type="match status" value="1"/>
</dbReference>
<dbReference type="GO" id="GO:0016579">
    <property type="term" value="P:protein deubiquitination"/>
    <property type="evidence" value="ECO:0007669"/>
    <property type="project" value="TreeGrafter"/>
</dbReference>
<dbReference type="InterPro" id="IPR009060">
    <property type="entry name" value="UBA-like_sf"/>
</dbReference>
<feature type="compositionally biased region" description="Polar residues" evidence="2">
    <location>
        <begin position="105"/>
        <end position="120"/>
    </location>
</feature>
<gene>
    <name evidence="3" type="ORF">HO173_000385</name>
</gene>
<dbReference type="GO" id="GO:0005829">
    <property type="term" value="C:cytosol"/>
    <property type="evidence" value="ECO:0007669"/>
    <property type="project" value="TreeGrafter"/>
</dbReference>
<name>A0A8H6G771_9LECA</name>
<dbReference type="RefSeq" id="XP_037170914.1">
    <property type="nucleotide sequence ID" value="XM_037302335.1"/>
</dbReference>
<dbReference type="OrthoDB" id="4489171at2759"/>
<evidence type="ECO:0000256" key="1">
    <source>
        <dbReference type="SAM" id="Coils"/>
    </source>
</evidence>
<dbReference type="Gene3D" id="1.10.8.10">
    <property type="entry name" value="DNA helicase RuvA subunit, C-terminal domain"/>
    <property type="match status" value="1"/>
</dbReference>
<keyword evidence="4" id="KW-1185">Reference proteome</keyword>
<dbReference type="SUPFAM" id="SSF46934">
    <property type="entry name" value="UBA-like"/>
    <property type="match status" value="1"/>
</dbReference>
<dbReference type="GeneID" id="59282065"/>
<accession>A0A8H6G771</accession>
<dbReference type="AlphaFoldDB" id="A0A8H6G771"/>
<dbReference type="GO" id="GO:0005634">
    <property type="term" value="C:nucleus"/>
    <property type="evidence" value="ECO:0007669"/>
    <property type="project" value="TreeGrafter"/>
</dbReference>
<feature type="compositionally biased region" description="Acidic residues" evidence="2">
    <location>
        <begin position="812"/>
        <end position="821"/>
    </location>
</feature>
<sequence length="828" mass="92431">MASSYEPSDEDIQGFVAVTSAHPSRAIQYLKAHNKDLARAINAYFDDPSAVFDQQSQVFYDESQFHTDKAEGPQNQGQPSLTVHPPDTLKPNVFSDTAPSRPPSRVSTRGNDIGASQNMNFDEPEDEELNRAMAISMSESQTLPGQETGTIDYGKQTFGPANREHYEADKWAMTYPAAQTQEILLNPEPHDRKRQPNTPAFFKTPSTGHRLSALIKILHTIPIAREALLNRTRTLQDYGHEKDWWDGTPVKVLRIVNMDGDGRNTNEDEVIHEAQRLMAFLDKTDRAYGSTNALAGLESVGLQDDGKASNFMSIWQAATARSGSPLANIFESVGTKLDPNNPEDARSEHVPYLTVSVDNETSGKGLTLYEALDHILWVDAREDHEVYLEKVGEVFILEINNQVENVSGLGIEIPPIWYADRYLPLHTQQAKDMLARKAAVTTQLQNEEKLQTGISRFQKPGSGAQMDVAKLLAKAAAYFERKKAYQDAAKEPSLTQQRSQEGLEQSQAHTDPVSKELRALTARISDRLKTYEEGRDRAQEKLKEISQLYTMASNDPKQPPHEKYTLRGVSTGANIVYVLERTRPDEEDDMLSTEAKDWQWWKIQYLSTETKPVVPKKVTEANVLKAASTDSQSALLVYANDKAISYDSGDLPSPLYNFVRADNLSFSAELDGLDPPAPATPTKRKADDGELDMNNHRSPPYDRTYDAISNDNPDPNPPGYDSSPSPPHMPIYPRISPRKSGVTGSYDDVIPTSLRATGPTIDPTSMALDPDGTNDYGQEMKERGGQNGLLHRQKKVQEKQEYSLGSYIPEITMEDDEEDEDQRGSRDR</sequence>
<keyword evidence="1" id="KW-0175">Coiled coil</keyword>
<comment type="caution">
    <text evidence="3">The sequence shown here is derived from an EMBL/GenBank/DDBJ whole genome shotgun (WGS) entry which is preliminary data.</text>
</comment>
<dbReference type="EMBL" id="JACCJC010000001">
    <property type="protein sequence ID" value="KAF6241674.1"/>
    <property type="molecule type" value="Genomic_DNA"/>
</dbReference>
<feature type="compositionally biased region" description="Pro residues" evidence="2">
    <location>
        <begin position="714"/>
        <end position="730"/>
    </location>
</feature>
<proteinExistence type="predicted"/>
<evidence type="ECO:0000313" key="4">
    <source>
        <dbReference type="Proteomes" id="UP000578531"/>
    </source>
</evidence>
<dbReference type="InterPro" id="IPR055335">
    <property type="entry name" value="Ucp6/RUP1"/>
</dbReference>
<reference evidence="3 4" key="1">
    <citation type="journal article" date="2020" name="Genomics">
        <title>Complete, high-quality genomes from long-read metagenomic sequencing of two wolf lichen thalli reveals enigmatic genome architecture.</title>
        <authorList>
            <person name="McKenzie S.K."/>
            <person name="Walston R.F."/>
            <person name="Allen J.L."/>
        </authorList>
    </citation>
    <scope>NUCLEOTIDE SEQUENCE [LARGE SCALE GENOMIC DNA]</scope>
    <source>
        <strain evidence="3">WasteWater2</strain>
    </source>
</reference>
<feature type="compositionally biased region" description="Polar residues" evidence="2">
    <location>
        <begin position="493"/>
        <end position="509"/>
    </location>
</feature>
<feature type="region of interest" description="Disordered" evidence="2">
    <location>
        <begin position="668"/>
        <end position="828"/>
    </location>
</feature>